<dbReference type="PANTHER" id="PTHR42877:SF5">
    <property type="entry name" value="L-ORNITHINE N(5)-MONOOXYGENASE-RELATED"/>
    <property type="match status" value="1"/>
</dbReference>
<dbReference type="GO" id="GO:0050661">
    <property type="term" value="F:NADP binding"/>
    <property type="evidence" value="ECO:0007669"/>
    <property type="project" value="InterPro"/>
</dbReference>
<protein>
    <submittedName>
        <fullName evidence="6">Uncharacterized protein</fullName>
    </submittedName>
</protein>
<reference evidence="6 7" key="1">
    <citation type="submission" date="2013-03" db="EMBL/GenBank/DDBJ databases">
        <title>The Genome Sequence of Cladophialophora psammophila CBS 110553.</title>
        <authorList>
            <consortium name="The Broad Institute Genomics Platform"/>
            <person name="Cuomo C."/>
            <person name="de Hoog S."/>
            <person name="Gorbushina A."/>
            <person name="Walker B."/>
            <person name="Young S.K."/>
            <person name="Zeng Q."/>
            <person name="Gargeya S."/>
            <person name="Fitzgerald M."/>
            <person name="Haas B."/>
            <person name="Abouelleil A."/>
            <person name="Allen A.W."/>
            <person name="Alvarado L."/>
            <person name="Arachchi H.M."/>
            <person name="Berlin A.M."/>
            <person name="Chapman S.B."/>
            <person name="Gainer-Dewar J."/>
            <person name="Goldberg J."/>
            <person name="Griggs A."/>
            <person name="Gujja S."/>
            <person name="Hansen M."/>
            <person name="Howarth C."/>
            <person name="Imamovic A."/>
            <person name="Ireland A."/>
            <person name="Larimer J."/>
            <person name="McCowan C."/>
            <person name="Murphy C."/>
            <person name="Pearson M."/>
            <person name="Poon T.W."/>
            <person name="Priest M."/>
            <person name="Roberts A."/>
            <person name="Saif S."/>
            <person name="Shea T."/>
            <person name="Sisk P."/>
            <person name="Sykes S."/>
            <person name="Wortman J."/>
            <person name="Nusbaum C."/>
            <person name="Birren B."/>
        </authorList>
    </citation>
    <scope>NUCLEOTIDE SEQUENCE [LARGE SCALE GENOMIC DNA]</scope>
    <source>
        <strain evidence="6 7">CBS 110553</strain>
    </source>
</reference>
<evidence type="ECO:0000256" key="3">
    <source>
        <dbReference type="ARBA" id="ARBA00022630"/>
    </source>
</evidence>
<dbReference type="Proteomes" id="UP000019471">
    <property type="component" value="Unassembled WGS sequence"/>
</dbReference>
<evidence type="ECO:0000256" key="1">
    <source>
        <dbReference type="ARBA" id="ARBA00001974"/>
    </source>
</evidence>
<evidence type="ECO:0000256" key="2">
    <source>
        <dbReference type="ARBA" id="ARBA00010139"/>
    </source>
</evidence>
<dbReference type="GeneID" id="19196503"/>
<keyword evidence="3" id="KW-0285">Flavoprotein</keyword>
<evidence type="ECO:0000256" key="5">
    <source>
        <dbReference type="ARBA" id="ARBA00023002"/>
    </source>
</evidence>
<comment type="cofactor">
    <cofactor evidence="1">
        <name>FAD</name>
        <dbReference type="ChEBI" id="CHEBI:57692"/>
    </cofactor>
</comment>
<dbReference type="PANTHER" id="PTHR42877">
    <property type="entry name" value="L-ORNITHINE N(5)-MONOOXYGENASE-RELATED"/>
    <property type="match status" value="1"/>
</dbReference>
<evidence type="ECO:0000256" key="4">
    <source>
        <dbReference type="ARBA" id="ARBA00022827"/>
    </source>
</evidence>
<name>W9W936_9EURO</name>
<accession>W9W936</accession>
<dbReference type="eggNOG" id="KOG1399">
    <property type="taxonomic scope" value="Eukaryota"/>
</dbReference>
<dbReference type="HOGENOM" id="CLU_1510452_0_0_1"/>
<dbReference type="EMBL" id="AMGX01000028">
    <property type="protein sequence ID" value="EXJ61500.1"/>
    <property type="molecule type" value="Genomic_DNA"/>
</dbReference>
<dbReference type="AlphaFoldDB" id="W9W936"/>
<dbReference type="GO" id="GO:0004499">
    <property type="term" value="F:N,N-dimethylaniline monooxygenase activity"/>
    <property type="evidence" value="ECO:0007669"/>
    <property type="project" value="InterPro"/>
</dbReference>
<dbReference type="OrthoDB" id="74360at2759"/>
<keyword evidence="4" id="KW-0274">FAD</keyword>
<organism evidence="6 7">
    <name type="scientific">Cladophialophora psammophila CBS 110553</name>
    <dbReference type="NCBI Taxonomy" id="1182543"/>
    <lineage>
        <taxon>Eukaryota</taxon>
        <taxon>Fungi</taxon>
        <taxon>Dikarya</taxon>
        <taxon>Ascomycota</taxon>
        <taxon>Pezizomycotina</taxon>
        <taxon>Eurotiomycetes</taxon>
        <taxon>Chaetothyriomycetidae</taxon>
        <taxon>Chaetothyriales</taxon>
        <taxon>Herpotrichiellaceae</taxon>
        <taxon>Cladophialophora</taxon>
    </lineage>
</organism>
<keyword evidence="5" id="KW-0560">Oxidoreductase</keyword>
<dbReference type="GO" id="GO:0050660">
    <property type="term" value="F:flavin adenine dinucleotide binding"/>
    <property type="evidence" value="ECO:0007669"/>
    <property type="project" value="InterPro"/>
</dbReference>
<dbReference type="InterPro" id="IPR020946">
    <property type="entry name" value="Flavin_mOase-like"/>
</dbReference>
<sequence length="178" mass="19881">MLVPYVGTISIPKECNVPGHERFKGYMWHSARWNHTVSLKGERVAVIGNGCSAAQLVTRIFDPGYLQSLQSPNIQLTAEPILEITETGLRTSKQSIDVDVIILSAGFKIQDFLSPIIVKGVGGISLNEQWKDWRGAQAYIGDVRHQLPQLRYRVRRGVPRPSPRTNLLQIPITGKLLD</sequence>
<gene>
    <name evidence="6" type="ORF">A1O5_11816</name>
</gene>
<dbReference type="Pfam" id="PF00743">
    <property type="entry name" value="FMO-like"/>
    <property type="match status" value="1"/>
</dbReference>
<keyword evidence="7" id="KW-1185">Reference proteome</keyword>
<evidence type="ECO:0000313" key="7">
    <source>
        <dbReference type="Proteomes" id="UP000019471"/>
    </source>
</evidence>
<dbReference type="Gene3D" id="3.50.50.60">
    <property type="entry name" value="FAD/NAD(P)-binding domain"/>
    <property type="match status" value="2"/>
</dbReference>
<comment type="caution">
    <text evidence="6">The sequence shown here is derived from an EMBL/GenBank/DDBJ whole genome shotgun (WGS) entry which is preliminary data.</text>
</comment>
<comment type="similarity">
    <text evidence="2">Belongs to the FAD-binding monooxygenase family.</text>
</comment>
<evidence type="ECO:0000313" key="6">
    <source>
        <dbReference type="EMBL" id="EXJ61500.1"/>
    </source>
</evidence>
<dbReference type="InterPro" id="IPR051209">
    <property type="entry name" value="FAD-bind_Monooxygenase_sf"/>
</dbReference>
<dbReference type="InterPro" id="IPR036188">
    <property type="entry name" value="FAD/NAD-bd_sf"/>
</dbReference>
<proteinExistence type="inferred from homology"/>
<dbReference type="SUPFAM" id="SSF51905">
    <property type="entry name" value="FAD/NAD(P)-binding domain"/>
    <property type="match status" value="1"/>
</dbReference>
<dbReference type="RefSeq" id="XP_007750576.1">
    <property type="nucleotide sequence ID" value="XM_007752386.1"/>
</dbReference>